<name>A0A9D4REN4_DREPO</name>
<gene>
    <name evidence="1" type="ORF">DPMN_026524</name>
</gene>
<comment type="caution">
    <text evidence="1">The sequence shown here is derived from an EMBL/GenBank/DDBJ whole genome shotgun (WGS) entry which is preliminary data.</text>
</comment>
<proteinExistence type="predicted"/>
<reference evidence="1" key="1">
    <citation type="journal article" date="2019" name="bioRxiv">
        <title>The Genome of the Zebra Mussel, Dreissena polymorpha: A Resource for Invasive Species Research.</title>
        <authorList>
            <person name="McCartney M.A."/>
            <person name="Auch B."/>
            <person name="Kono T."/>
            <person name="Mallez S."/>
            <person name="Zhang Y."/>
            <person name="Obille A."/>
            <person name="Becker A."/>
            <person name="Abrahante J.E."/>
            <person name="Garbe J."/>
            <person name="Badalamenti J.P."/>
            <person name="Herman A."/>
            <person name="Mangelson H."/>
            <person name="Liachko I."/>
            <person name="Sullivan S."/>
            <person name="Sone E.D."/>
            <person name="Koren S."/>
            <person name="Silverstein K.A.T."/>
            <person name="Beckman K.B."/>
            <person name="Gohl D.M."/>
        </authorList>
    </citation>
    <scope>NUCLEOTIDE SEQUENCE</scope>
    <source>
        <strain evidence="1">Duluth1</strain>
        <tissue evidence="1">Whole animal</tissue>
    </source>
</reference>
<dbReference type="AlphaFoldDB" id="A0A9D4REN4"/>
<sequence>MPVLKASRVYRVPETTLRDRVLLKIDPDTCVMGTVPMFQKAKIVEHVKYMEELDEGFYEEMARNPIYKAEGFGVRSKAQENTVNVYFDNLVKCLQKHNNTRQTTLDLQCR</sequence>
<keyword evidence="2" id="KW-1185">Reference proteome</keyword>
<protein>
    <submittedName>
        <fullName evidence="1">Uncharacterized protein</fullName>
    </submittedName>
</protein>
<evidence type="ECO:0000313" key="1">
    <source>
        <dbReference type="EMBL" id="KAH3863535.1"/>
    </source>
</evidence>
<organism evidence="1 2">
    <name type="scientific">Dreissena polymorpha</name>
    <name type="common">Zebra mussel</name>
    <name type="synonym">Mytilus polymorpha</name>
    <dbReference type="NCBI Taxonomy" id="45954"/>
    <lineage>
        <taxon>Eukaryota</taxon>
        <taxon>Metazoa</taxon>
        <taxon>Spiralia</taxon>
        <taxon>Lophotrochozoa</taxon>
        <taxon>Mollusca</taxon>
        <taxon>Bivalvia</taxon>
        <taxon>Autobranchia</taxon>
        <taxon>Heteroconchia</taxon>
        <taxon>Euheterodonta</taxon>
        <taxon>Imparidentia</taxon>
        <taxon>Neoheterodontei</taxon>
        <taxon>Myida</taxon>
        <taxon>Dreissenoidea</taxon>
        <taxon>Dreissenidae</taxon>
        <taxon>Dreissena</taxon>
    </lineage>
</organism>
<dbReference type="Proteomes" id="UP000828390">
    <property type="component" value="Unassembled WGS sequence"/>
</dbReference>
<evidence type="ECO:0000313" key="2">
    <source>
        <dbReference type="Proteomes" id="UP000828390"/>
    </source>
</evidence>
<accession>A0A9D4REN4</accession>
<reference evidence="1" key="2">
    <citation type="submission" date="2020-11" db="EMBL/GenBank/DDBJ databases">
        <authorList>
            <person name="McCartney M.A."/>
            <person name="Auch B."/>
            <person name="Kono T."/>
            <person name="Mallez S."/>
            <person name="Becker A."/>
            <person name="Gohl D.M."/>
            <person name="Silverstein K.A.T."/>
            <person name="Koren S."/>
            <person name="Bechman K.B."/>
            <person name="Herman A."/>
            <person name="Abrahante J.E."/>
            <person name="Garbe J."/>
        </authorList>
    </citation>
    <scope>NUCLEOTIDE SEQUENCE</scope>
    <source>
        <strain evidence="1">Duluth1</strain>
        <tissue evidence="1">Whole animal</tissue>
    </source>
</reference>
<dbReference type="EMBL" id="JAIWYP010000002">
    <property type="protein sequence ID" value="KAH3863535.1"/>
    <property type="molecule type" value="Genomic_DNA"/>
</dbReference>